<name>A0A2N3N779_9PEZI</name>
<proteinExistence type="predicted"/>
<keyword evidence="4" id="KW-1185">Reference proteome</keyword>
<evidence type="ECO:0000313" key="3">
    <source>
        <dbReference type="EMBL" id="PKS08300.1"/>
    </source>
</evidence>
<dbReference type="InParanoid" id="A0A2N3N779"/>
<dbReference type="VEuPathDB" id="FungiDB:jhhlp_005244"/>
<dbReference type="Proteomes" id="UP000233524">
    <property type="component" value="Unassembled WGS sequence"/>
</dbReference>
<evidence type="ECO:0000256" key="1">
    <source>
        <dbReference type="ARBA" id="ARBA00011738"/>
    </source>
</evidence>
<accession>A0A2N3N779</accession>
<protein>
    <recommendedName>
        <fullName evidence="2">Stress-response A/B barrel domain-containing protein</fullName>
    </recommendedName>
</protein>
<comment type="subunit">
    <text evidence="1">Homodimer.</text>
</comment>
<dbReference type="OrthoDB" id="1601230at2759"/>
<dbReference type="PROSITE" id="PS51502">
    <property type="entry name" value="S_R_A_B_BARREL"/>
    <property type="match status" value="1"/>
</dbReference>
<comment type="caution">
    <text evidence="3">The sequence shown here is derived from an EMBL/GenBank/DDBJ whole genome shotgun (WGS) entry which is preliminary data.</text>
</comment>
<reference evidence="3 4" key="1">
    <citation type="journal article" date="2017" name="G3 (Bethesda)">
        <title>First Draft Genome Sequence of the Pathogenic Fungus Lomentospora prolificans (Formerly Scedosporium prolificans).</title>
        <authorList>
            <person name="Luo R."/>
            <person name="Zimin A."/>
            <person name="Workman R."/>
            <person name="Fan Y."/>
            <person name="Pertea G."/>
            <person name="Grossman N."/>
            <person name="Wear M.P."/>
            <person name="Jia B."/>
            <person name="Miller H."/>
            <person name="Casadevall A."/>
            <person name="Timp W."/>
            <person name="Zhang S.X."/>
            <person name="Salzberg S.L."/>
        </authorList>
    </citation>
    <scope>NUCLEOTIDE SEQUENCE [LARGE SCALE GENOMIC DNA]</scope>
    <source>
        <strain evidence="3 4">JHH-5317</strain>
    </source>
</reference>
<dbReference type="SMART" id="SM00886">
    <property type="entry name" value="Dabb"/>
    <property type="match status" value="1"/>
</dbReference>
<dbReference type="EMBL" id="NLAX01000697">
    <property type="protein sequence ID" value="PKS08300.1"/>
    <property type="molecule type" value="Genomic_DNA"/>
</dbReference>
<dbReference type="SUPFAM" id="SSF54909">
    <property type="entry name" value="Dimeric alpha+beta barrel"/>
    <property type="match status" value="1"/>
</dbReference>
<dbReference type="Pfam" id="PF07876">
    <property type="entry name" value="Dabb"/>
    <property type="match status" value="1"/>
</dbReference>
<dbReference type="InterPro" id="IPR044662">
    <property type="entry name" value="HS1/DABB1-like"/>
</dbReference>
<dbReference type="Gene3D" id="3.30.70.100">
    <property type="match status" value="1"/>
</dbReference>
<sequence>MIRKWSVLIAFLALATLLYVAFNLDFLLYPSTTLIPQTVTHIVLFQFKDSVDKPTINKIYNRMMGLRTECLHPVRSRPYIKSIKGGIDNSPEGLQNGITHAFVVEFASTWDRDYYVKEDPAHKAFVQWVGSAVEKATVVDFMPGRFE</sequence>
<dbReference type="InterPro" id="IPR013097">
    <property type="entry name" value="Dabb"/>
</dbReference>
<dbReference type="STRING" id="41688.A0A2N3N779"/>
<gene>
    <name evidence="3" type="ORF">jhhlp_005244</name>
</gene>
<dbReference type="PANTHER" id="PTHR33178">
    <property type="match status" value="1"/>
</dbReference>
<organism evidence="3 4">
    <name type="scientific">Lomentospora prolificans</name>
    <dbReference type="NCBI Taxonomy" id="41688"/>
    <lineage>
        <taxon>Eukaryota</taxon>
        <taxon>Fungi</taxon>
        <taxon>Dikarya</taxon>
        <taxon>Ascomycota</taxon>
        <taxon>Pezizomycotina</taxon>
        <taxon>Sordariomycetes</taxon>
        <taxon>Hypocreomycetidae</taxon>
        <taxon>Microascales</taxon>
        <taxon>Microascaceae</taxon>
        <taxon>Lomentospora</taxon>
    </lineage>
</organism>
<feature type="domain" description="Stress-response A/B barrel" evidence="2">
    <location>
        <begin position="39"/>
        <end position="141"/>
    </location>
</feature>
<evidence type="ECO:0000313" key="4">
    <source>
        <dbReference type="Proteomes" id="UP000233524"/>
    </source>
</evidence>
<dbReference type="PANTHER" id="PTHR33178:SF10">
    <property type="entry name" value="STRESS-RESPONSE A_B BARREL DOMAIN-CONTAINING PROTEIN"/>
    <property type="match status" value="1"/>
</dbReference>
<dbReference type="AlphaFoldDB" id="A0A2N3N779"/>
<dbReference type="InterPro" id="IPR011008">
    <property type="entry name" value="Dimeric_a/b-barrel"/>
</dbReference>
<evidence type="ECO:0000259" key="2">
    <source>
        <dbReference type="PROSITE" id="PS51502"/>
    </source>
</evidence>